<keyword evidence="2" id="KW-1133">Transmembrane helix</keyword>
<evidence type="ECO:0000313" key="4">
    <source>
        <dbReference type="Proteomes" id="UP001498238"/>
    </source>
</evidence>
<organism evidence="3 4">
    <name type="scientific">Brevibacterium metallidurans</name>
    <dbReference type="NCBI Taxonomy" id="1482676"/>
    <lineage>
        <taxon>Bacteria</taxon>
        <taxon>Bacillati</taxon>
        <taxon>Actinomycetota</taxon>
        <taxon>Actinomycetes</taxon>
        <taxon>Micrococcales</taxon>
        <taxon>Brevibacteriaceae</taxon>
        <taxon>Brevibacterium</taxon>
    </lineage>
</organism>
<dbReference type="RefSeq" id="WP_339391309.1">
    <property type="nucleotide sequence ID" value="NZ_BAAAAF010000001.1"/>
</dbReference>
<feature type="region of interest" description="Disordered" evidence="1">
    <location>
        <begin position="115"/>
        <end position="199"/>
    </location>
</feature>
<reference evidence="3 4" key="1">
    <citation type="submission" date="2024-01" db="EMBL/GenBank/DDBJ databases">
        <title>Characterization of antibiotic resistant novel bacterial strains and their environmental applications.</title>
        <authorList>
            <person name="Manzoor S."/>
            <person name="Abbas S."/>
            <person name="Arshad M."/>
            <person name="Ahmed I."/>
        </authorList>
    </citation>
    <scope>NUCLEOTIDE SEQUENCE [LARGE SCALE GENOMIC DNA]</scope>
    <source>
        <strain evidence="3 4">NCCP-602</strain>
    </source>
</reference>
<dbReference type="EMBL" id="BAAAAF010000001">
    <property type="protein sequence ID" value="GAA0034328.1"/>
    <property type="molecule type" value="Genomic_DNA"/>
</dbReference>
<dbReference type="Proteomes" id="UP001498238">
    <property type="component" value="Unassembled WGS sequence"/>
</dbReference>
<evidence type="ECO:0000256" key="1">
    <source>
        <dbReference type="SAM" id="MobiDB-lite"/>
    </source>
</evidence>
<keyword evidence="2" id="KW-0812">Transmembrane</keyword>
<sequence>MLNELADAVDDDFEPTYPMLWEDSSANLDDRQSEVSGCVEEVLEAIQQLAFEPDFPARMLISAIREDVDGLAAVVTSAEPAEQTLVARTYALLDYADRINSGGTVLALLDSAPVRREPEPAGPDFSSSADFDGSDTVDTALEATATEGARDGEVSPDTRASAIGSPDDDTGRDDTASRHSGPTADHTRPDGLNVEHGPAPRRPLSWDHIVFGIGLGWTLAWSVLTAAAFVVAIRTAAEGEEGMPEVFAFLGVMALFILIGLAIVVLWYRSRLRR</sequence>
<evidence type="ECO:0000256" key="2">
    <source>
        <dbReference type="SAM" id="Phobius"/>
    </source>
</evidence>
<feature type="compositionally biased region" description="Low complexity" evidence="1">
    <location>
        <begin position="122"/>
        <end position="131"/>
    </location>
</feature>
<gene>
    <name evidence="3" type="ORF">NCCP602_02890</name>
</gene>
<keyword evidence="4" id="KW-1185">Reference proteome</keyword>
<feature type="transmembrane region" description="Helical" evidence="2">
    <location>
        <begin position="246"/>
        <end position="268"/>
    </location>
</feature>
<keyword evidence="2" id="KW-0472">Membrane</keyword>
<comment type="caution">
    <text evidence="3">The sequence shown here is derived from an EMBL/GenBank/DDBJ whole genome shotgun (WGS) entry which is preliminary data.</text>
</comment>
<evidence type="ECO:0000313" key="3">
    <source>
        <dbReference type="EMBL" id="GAA0034328.1"/>
    </source>
</evidence>
<protein>
    <submittedName>
        <fullName evidence="3">Uncharacterized protein</fullName>
    </submittedName>
</protein>
<feature type="transmembrane region" description="Helical" evidence="2">
    <location>
        <begin position="209"/>
        <end position="234"/>
    </location>
</feature>
<proteinExistence type="predicted"/>
<name>A0ABN0SIR7_9MICO</name>
<accession>A0ABN0SIR7</accession>